<dbReference type="EMBL" id="JANEYF010005509">
    <property type="protein sequence ID" value="KAJ8927877.1"/>
    <property type="molecule type" value="Genomic_DNA"/>
</dbReference>
<dbReference type="PANTHER" id="PTHR43157:SF31">
    <property type="entry name" value="PHOSPHATIDYLINOSITOL-GLYCAN BIOSYNTHESIS CLASS F PROTEIN"/>
    <property type="match status" value="1"/>
</dbReference>
<dbReference type="Gene3D" id="3.40.50.720">
    <property type="entry name" value="NAD(P)-binding Rossmann-like Domain"/>
    <property type="match status" value="1"/>
</dbReference>
<dbReference type="Proteomes" id="UP001162156">
    <property type="component" value="Unassembled WGS sequence"/>
</dbReference>
<reference evidence="2" key="1">
    <citation type="journal article" date="2023" name="Insect Mol. Biol.">
        <title>Genome sequencing provides insights into the evolution of gene families encoding plant cell wall-degrading enzymes in longhorned beetles.</title>
        <authorList>
            <person name="Shin N.R."/>
            <person name="Okamura Y."/>
            <person name="Kirsch R."/>
            <person name="Pauchet Y."/>
        </authorList>
    </citation>
    <scope>NUCLEOTIDE SEQUENCE</scope>
    <source>
        <strain evidence="2">RBIC_L_NR</strain>
    </source>
</reference>
<dbReference type="Pfam" id="PF00106">
    <property type="entry name" value="adh_short"/>
    <property type="match status" value="1"/>
</dbReference>
<dbReference type="GO" id="GO:0016491">
    <property type="term" value="F:oxidoreductase activity"/>
    <property type="evidence" value="ECO:0007669"/>
    <property type="project" value="UniProtKB-KW"/>
</dbReference>
<evidence type="ECO:0000256" key="1">
    <source>
        <dbReference type="ARBA" id="ARBA00023002"/>
    </source>
</evidence>
<keyword evidence="1" id="KW-0560">Oxidoreductase</keyword>
<organism evidence="2 3">
    <name type="scientific">Rhamnusium bicolor</name>
    <dbReference type="NCBI Taxonomy" id="1586634"/>
    <lineage>
        <taxon>Eukaryota</taxon>
        <taxon>Metazoa</taxon>
        <taxon>Ecdysozoa</taxon>
        <taxon>Arthropoda</taxon>
        <taxon>Hexapoda</taxon>
        <taxon>Insecta</taxon>
        <taxon>Pterygota</taxon>
        <taxon>Neoptera</taxon>
        <taxon>Endopterygota</taxon>
        <taxon>Coleoptera</taxon>
        <taxon>Polyphaga</taxon>
        <taxon>Cucujiformia</taxon>
        <taxon>Chrysomeloidea</taxon>
        <taxon>Cerambycidae</taxon>
        <taxon>Lepturinae</taxon>
        <taxon>Rhagiini</taxon>
        <taxon>Rhamnusium</taxon>
    </lineage>
</organism>
<dbReference type="AlphaFoldDB" id="A0AAV8WNL1"/>
<proteinExistence type="predicted"/>
<dbReference type="PRINTS" id="PR00081">
    <property type="entry name" value="GDHRDH"/>
</dbReference>
<dbReference type="PANTHER" id="PTHR43157">
    <property type="entry name" value="PHOSPHATIDYLINOSITOL-GLYCAN BIOSYNTHESIS CLASS F PROTEIN-RELATED"/>
    <property type="match status" value="1"/>
</dbReference>
<sequence>MSKLLYYDLRERIIRHAVVVLTNLFKKIPMELDLASLYSIKSFADNVKKHYKEINLLINNAGVAFPNKKRVETKDGFEVHFGVNHLGHFFLTNLLMELLAASSNSCSRVVIVTSSLHEKGVLNLNDLNSVRTATRYNLYANSKLANIYFAQELAKRVKSKNIRVYACCPGWIYTRLFRHSFKWYHYFLVAPVAFFFMRSPKQGAQTPIYCATEPDLEIETGLLYRDCMHYNSRVIFYDNVATKLWEETQNMINKIIK</sequence>
<gene>
    <name evidence="2" type="ORF">NQ314_019621</name>
</gene>
<protein>
    <submittedName>
        <fullName evidence="2">Uncharacterized protein</fullName>
    </submittedName>
</protein>
<evidence type="ECO:0000313" key="3">
    <source>
        <dbReference type="Proteomes" id="UP001162156"/>
    </source>
</evidence>
<accession>A0AAV8WNL1</accession>
<evidence type="ECO:0000313" key="2">
    <source>
        <dbReference type="EMBL" id="KAJ8927877.1"/>
    </source>
</evidence>
<dbReference type="InterPro" id="IPR002347">
    <property type="entry name" value="SDR_fam"/>
</dbReference>
<dbReference type="InterPro" id="IPR036291">
    <property type="entry name" value="NAD(P)-bd_dom_sf"/>
</dbReference>
<name>A0AAV8WNL1_9CUCU</name>
<comment type="caution">
    <text evidence="2">The sequence shown here is derived from an EMBL/GenBank/DDBJ whole genome shotgun (WGS) entry which is preliminary data.</text>
</comment>
<keyword evidence="3" id="KW-1185">Reference proteome</keyword>
<dbReference type="SUPFAM" id="SSF51735">
    <property type="entry name" value="NAD(P)-binding Rossmann-fold domains"/>
    <property type="match status" value="1"/>
</dbReference>